<dbReference type="Gene3D" id="1.10.287.1490">
    <property type="match status" value="1"/>
</dbReference>
<dbReference type="Proteomes" id="UP001225316">
    <property type="component" value="Unassembled WGS sequence"/>
</dbReference>
<evidence type="ECO:0008006" key="4">
    <source>
        <dbReference type="Google" id="ProtNLM"/>
    </source>
</evidence>
<dbReference type="PANTHER" id="PTHR39082:SF1">
    <property type="entry name" value="SCAVENGER RECEPTOR CLASS A MEMBER 3"/>
    <property type="match status" value="1"/>
</dbReference>
<comment type="caution">
    <text evidence="2">The sequence shown here is derived from an EMBL/GenBank/DDBJ whole genome shotgun (WGS) entry which is preliminary data.</text>
</comment>
<keyword evidence="1" id="KW-0175">Coiled coil</keyword>
<feature type="coiled-coil region" evidence="1">
    <location>
        <begin position="40"/>
        <end position="164"/>
    </location>
</feature>
<dbReference type="RefSeq" id="WP_308948560.1">
    <property type="nucleotide sequence ID" value="NZ_JARXHW010000004.1"/>
</dbReference>
<evidence type="ECO:0000256" key="1">
    <source>
        <dbReference type="SAM" id="Coils"/>
    </source>
</evidence>
<sequence length="234" mass="26589">MSDPQIEKLLIVQDRDVALQKIEQELARIPQERSALEAHITTEQANIEAASQALKEKEVQRNEVDTEVKAKESAIARFLTQQLEVKKNDEYRALTQQIEQNQSDIAELEERQIELMLEIDGTRETFEAEKAVIEARIVEQKQEILQLAEREKNLKASINEAQASVVAARSTVDESYLGHYDRVKKLCKRPPYVAPIEAHKCGGCHLRVSNEVSGNAHLDSEIHFCDQCARIVYA</sequence>
<organism evidence="2 3">
    <name type="scientific">Thalassobacterium maritimum</name>
    <dbReference type="NCBI Taxonomy" id="3041265"/>
    <lineage>
        <taxon>Bacteria</taxon>
        <taxon>Pseudomonadati</taxon>
        <taxon>Verrucomicrobiota</taxon>
        <taxon>Opitutia</taxon>
        <taxon>Puniceicoccales</taxon>
        <taxon>Coraliomargaritaceae</taxon>
        <taxon>Thalassobacterium</taxon>
    </lineage>
</organism>
<dbReference type="PANTHER" id="PTHR39082">
    <property type="entry name" value="PHOSPHOLIPASE C-BETA-2-RELATED"/>
    <property type="match status" value="1"/>
</dbReference>
<proteinExistence type="predicted"/>
<dbReference type="InterPro" id="IPR052376">
    <property type="entry name" value="Oxidative_Scav/Glycosyltrans"/>
</dbReference>
<accession>A0ABU1AQP3</accession>
<reference evidence="2 3" key="1">
    <citation type="submission" date="2023-04" db="EMBL/GenBank/DDBJ databases">
        <title>A novel bacteria isolated from coastal sediment.</title>
        <authorList>
            <person name="Liu X.-J."/>
            <person name="Du Z.-J."/>
        </authorList>
    </citation>
    <scope>NUCLEOTIDE SEQUENCE [LARGE SCALE GENOMIC DNA]</scope>
    <source>
        <strain evidence="2 3">SDUM461003</strain>
    </source>
</reference>
<evidence type="ECO:0000313" key="2">
    <source>
        <dbReference type="EMBL" id="MDQ8206483.1"/>
    </source>
</evidence>
<name>A0ABU1AQP3_9BACT</name>
<dbReference type="EMBL" id="JARXHW010000004">
    <property type="protein sequence ID" value="MDQ8206483.1"/>
    <property type="molecule type" value="Genomic_DNA"/>
</dbReference>
<evidence type="ECO:0000313" key="3">
    <source>
        <dbReference type="Proteomes" id="UP001225316"/>
    </source>
</evidence>
<keyword evidence="3" id="KW-1185">Reference proteome</keyword>
<protein>
    <recommendedName>
        <fullName evidence="4">C4-type zinc ribbon domain-containing protein</fullName>
    </recommendedName>
</protein>
<gene>
    <name evidence="2" type="ORF">QEH52_03105</name>
</gene>